<dbReference type="Gene3D" id="1.10.238.10">
    <property type="entry name" value="EF-hand"/>
    <property type="match status" value="1"/>
</dbReference>
<dbReference type="EMBL" id="CAWUPB010001160">
    <property type="protein sequence ID" value="CAK7340457.1"/>
    <property type="molecule type" value="Genomic_DNA"/>
</dbReference>
<dbReference type="Gene3D" id="2.60.40.790">
    <property type="match status" value="1"/>
</dbReference>
<dbReference type="AlphaFoldDB" id="A0AAV1RY60"/>
<comment type="caution">
    <text evidence="3">The sequence shown here is derived from an EMBL/GenBank/DDBJ whole genome shotgun (WGS) entry which is preliminary data.</text>
</comment>
<organism evidence="3 4">
    <name type="scientific">Dovyalis caffra</name>
    <dbReference type="NCBI Taxonomy" id="77055"/>
    <lineage>
        <taxon>Eukaryota</taxon>
        <taxon>Viridiplantae</taxon>
        <taxon>Streptophyta</taxon>
        <taxon>Embryophyta</taxon>
        <taxon>Tracheophyta</taxon>
        <taxon>Spermatophyta</taxon>
        <taxon>Magnoliopsida</taxon>
        <taxon>eudicotyledons</taxon>
        <taxon>Gunneridae</taxon>
        <taxon>Pentapetalae</taxon>
        <taxon>rosids</taxon>
        <taxon>fabids</taxon>
        <taxon>Malpighiales</taxon>
        <taxon>Salicaceae</taxon>
        <taxon>Flacourtieae</taxon>
        <taxon>Dovyalis</taxon>
    </lineage>
</organism>
<dbReference type="InterPro" id="IPR002068">
    <property type="entry name" value="A-crystallin/Hsp20_dom"/>
</dbReference>
<evidence type="ECO:0000313" key="3">
    <source>
        <dbReference type="EMBL" id="CAK7340457.1"/>
    </source>
</evidence>
<sequence>MSKQPRPRIVYQHFEPTTSWKRDPPNETLLIHLPGFKREQLKLTYVSASRMLIVSGEGELDRDSGWSRFRKEIPISSNCRVHEMRAQFDGDVLSVILPCDPVTEPRTKPFSARQIRECFSRHVKNGEDKVLGWNEIKNAFSELGASYPDFRADRALVFADGNGDGLISTDYEMDELVSYAWLVFWQPEGKSSDHEEMGMVLSDEELRVVLKRFEDNNVVSKQDLKKAFNHFGLFFPEYAEHVLDHSDKEGFRELKQLDDLVRYAVQFGYTVK</sequence>
<gene>
    <name evidence="3" type="ORF">DCAF_LOCUS15539</name>
</gene>
<evidence type="ECO:0000256" key="1">
    <source>
        <dbReference type="PROSITE-ProRule" id="PRU00285"/>
    </source>
</evidence>
<dbReference type="SUPFAM" id="SSF49764">
    <property type="entry name" value="HSP20-like chaperones"/>
    <property type="match status" value="1"/>
</dbReference>
<feature type="domain" description="SHSP" evidence="2">
    <location>
        <begin position="9"/>
        <end position="116"/>
    </location>
</feature>
<accession>A0AAV1RY60</accession>
<name>A0AAV1RY60_9ROSI</name>
<dbReference type="Proteomes" id="UP001314170">
    <property type="component" value="Unassembled WGS sequence"/>
</dbReference>
<keyword evidence="4" id="KW-1185">Reference proteome</keyword>
<evidence type="ECO:0000313" key="4">
    <source>
        <dbReference type="Proteomes" id="UP001314170"/>
    </source>
</evidence>
<protein>
    <recommendedName>
        <fullName evidence="2">SHSP domain-containing protein</fullName>
    </recommendedName>
</protein>
<reference evidence="3 4" key="1">
    <citation type="submission" date="2024-01" db="EMBL/GenBank/DDBJ databases">
        <authorList>
            <person name="Waweru B."/>
        </authorList>
    </citation>
    <scope>NUCLEOTIDE SEQUENCE [LARGE SCALE GENOMIC DNA]</scope>
</reference>
<proteinExistence type="inferred from homology"/>
<dbReference type="InterPro" id="IPR011992">
    <property type="entry name" value="EF-hand-dom_pair"/>
</dbReference>
<dbReference type="InterPro" id="IPR008978">
    <property type="entry name" value="HSP20-like_chaperone"/>
</dbReference>
<evidence type="ECO:0000259" key="2">
    <source>
        <dbReference type="PROSITE" id="PS01031"/>
    </source>
</evidence>
<comment type="similarity">
    <text evidence="1">Belongs to the small heat shock protein (HSP20) family.</text>
</comment>
<dbReference type="SUPFAM" id="SSF47473">
    <property type="entry name" value="EF-hand"/>
    <property type="match status" value="1"/>
</dbReference>
<dbReference type="PROSITE" id="PS01031">
    <property type="entry name" value="SHSP"/>
    <property type="match status" value="1"/>
</dbReference>
<dbReference type="CDD" id="cd06464">
    <property type="entry name" value="ACD_sHsps-like"/>
    <property type="match status" value="1"/>
</dbReference>